<reference evidence="3" key="2">
    <citation type="submission" date="2020-09" db="EMBL/GenBank/DDBJ databases">
        <authorList>
            <person name="Sun Q."/>
            <person name="Ohkuma M."/>
        </authorList>
    </citation>
    <scope>NUCLEOTIDE SEQUENCE</scope>
    <source>
        <strain evidence="3">JCM 4490</strain>
    </source>
</reference>
<comment type="caution">
    <text evidence="3">The sequence shown here is derived from an EMBL/GenBank/DDBJ whole genome shotgun (WGS) entry which is preliminary data.</text>
</comment>
<keyword evidence="4" id="KW-1185">Reference proteome</keyword>
<organism evidence="3 4">
    <name type="scientific">Streptomyces lucensis JCM 4490</name>
    <dbReference type="NCBI Taxonomy" id="1306176"/>
    <lineage>
        <taxon>Bacteria</taxon>
        <taxon>Bacillati</taxon>
        <taxon>Actinomycetota</taxon>
        <taxon>Actinomycetes</taxon>
        <taxon>Kitasatosporales</taxon>
        <taxon>Streptomycetaceae</taxon>
        <taxon>Streptomyces</taxon>
    </lineage>
</organism>
<dbReference type="Pfam" id="PF01471">
    <property type="entry name" value="PG_binding_1"/>
    <property type="match status" value="1"/>
</dbReference>
<feature type="chain" id="PRO_5037495571" description="Peptidoglycan binding-like domain-containing protein" evidence="1">
    <location>
        <begin position="32"/>
        <end position="125"/>
    </location>
</feature>
<evidence type="ECO:0000313" key="3">
    <source>
        <dbReference type="EMBL" id="GGW33245.1"/>
    </source>
</evidence>
<evidence type="ECO:0000259" key="2">
    <source>
        <dbReference type="Pfam" id="PF01471"/>
    </source>
</evidence>
<evidence type="ECO:0000256" key="1">
    <source>
        <dbReference type="SAM" id="SignalP"/>
    </source>
</evidence>
<keyword evidence="1" id="KW-0732">Signal</keyword>
<dbReference type="RefSeq" id="WP_229815867.1">
    <property type="nucleotide sequence ID" value="NZ_BMUE01000001.1"/>
</dbReference>
<dbReference type="SUPFAM" id="SSF47090">
    <property type="entry name" value="PGBD-like"/>
    <property type="match status" value="1"/>
</dbReference>
<dbReference type="Proteomes" id="UP000620224">
    <property type="component" value="Unassembled WGS sequence"/>
</dbReference>
<accession>A0A918MLD9</accession>
<name>A0A918MLD9_9ACTN</name>
<dbReference type="InterPro" id="IPR036365">
    <property type="entry name" value="PGBD-like_sf"/>
</dbReference>
<gene>
    <name evidence="3" type="ORF">GCM10010503_06550</name>
</gene>
<proteinExistence type="predicted"/>
<dbReference type="InterPro" id="IPR036366">
    <property type="entry name" value="PGBDSf"/>
</dbReference>
<protein>
    <recommendedName>
        <fullName evidence="2">Peptidoglycan binding-like domain-containing protein</fullName>
    </recommendedName>
</protein>
<dbReference type="Gene3D" id="1.10.101.10">
    <property type="entry name" value="PGBD-like superfamily/PGBD"/>
    <property type="match status" value="1"/>
</dbReference>
<dbReference type="AlphaFoldDB" id="A0A918MLD9"/>
<dbReference type="EMBL" id="BMUE01000001">
    <property type="protein sequence ID" value="GGW33245.1"/>
    <property type="molecule type" value="Genomic_DNA"/>
</dbReference>
<reference evidence="3" key="1">
    <citation type="journal article" date="2014" name="Int. J. Syst. Evol. Microbiol.">
        <title>Complete genome sequence of Corynebacterium casei LMG S-19264T (=DSM 44701T), isolated from a smear-ripened cheese.</title>
        <authorList>
            <consortium name="US DOE Joint Genome Institute (JGI-PGF)"/>
            <person name="Walter F."/>
            <person name="Albersmeier A."/>
            <person name="Kalinowski J."/>
            <person name="Ruckert C."/>
        </authorList>
    </citation>
    <scope>NUCLEOTIDE SEQUENCE</scope>
    <source>
        <strain evidence="3">JCM 4490</strain>
    </source>
</reference>
<dbReference type="InterPro" id="IPR002477">
    <property type="entry name" value="Peptidoglycan-bd-like"/>
</dbReference>
<sequence length="125" mass="13243">MSNISMRRRGAFLSAAAALVTVGVLSGTAQAVPNSGSLYVGYGRSNAYASVKCVQQISNSLHYQTGYHTVAVDGSFGRDTYGAILAVQKWAGLQQDGVVGPQTGNVMIEATKDEYGCYPYLPTLR</sequence>
<feature type="domain" description="Peptidoglycan binding-like" evidence="2">
    <location>
        <begin position="64"/>
        <end position="107"/>
    </location>
</feature>
<feature type="signal peptide" evidence="1">
    <location>
        <begin position="1"/>
        <end position="31"/>
    </location>
</feature>
<evidence type="ECO:0000313" key="4">
    <source>
        <dbReference type="Proteomes" id="UP000620224"/>
    </source>
</evidence>